<dbReference type="SUPFAM" id="SSF52540">
    <property type="entry name" value="P-loop containing nucleoside triphosphate hydrolases"/>
    <property type="match status" value="1"/>
</dbReference>
<evidence type="ECO:0000256" key="6">
    <source>
        <dbReference type="PROSITE-ProRule" id="PRU00703"/>
    </source>
</evidence>
<dbReference type="SMART" id="SM00382">
    <property type="entry name" value="AAA"/>
    <property type="match status" value="1"/>
</dbReference>
<proteinExistence type="inferred from homology"/>
<dbReference type="SUPFAM" id="SSF54631">
    <property type="entry name" value="CBS-domain pair"/>
    <property type="match status" value="1"/>
</dbReference>
<dbReference type="RefSeq" id="WP_344484573.1">
    <property type="nucleotide sequence ID" value="NZ_BAAASB010000024.1"/>
</dbReference>
<dbReference type="Gene3D" id="3.40.50.300">
    <property type="entry name" value="P-loop containing nucleotide triphosphate hydrolases"/>
    <property type="match status" value="1"/>
</dbReference>
<dbReference type="InterPro" id="IPR027417">
    <property type="entry name" value="P-loop_NTPase"/>
</dbReference>
<comment type="similarity">
    <text evidence="1">Belongs to the ABC transporter superfamily.</text>
</comment>
<dbReference type="Gene3D" id="3.10.580.10">
    <property type="entry name" value="CBS-domain"/>
    <property type="match status" value="1"/>
</dbReference>
<comment type="caution">
    <text evidence="9">The sequence shown here is derived from an EMBL/GenBank/DDBJ whole genome shotgun (WGS) entry which is preliminary data.</text>
</comment>
<dbReference type="InterPro" id="IPR000644">
    <property type="entry name" value="CBS_dom"/>
</dbReference>
<feature type="domain" description="CBS" evidence="8">
    <location>
        <begin position="314"/>
        <end position="371"/>
    </location>
</feature>
<dbReference type="PANTHER" id="PTHR43117:SF4">
    <property type="entry name" value="OSMOPROTECTANT IMPORT ATP-BINDING PROTEIN OSMV"/>
    <property type="match status" value="1"/>
</dbReference>
<reference evidence="10" key="1">
    <citation type="journal article" date="2019" name="Int. J. Syst. Evol. Microbiol.">
        <title>The Global Catalogue of Microorganisms (GCM) 10K type strain sequencing project: providing services to taxonomists for standard genome sequencing and annotation.</title>
        <authorList>
            <consortium name="The Broad Institute Genomics Platform"/>
            <consortium name="The Broad Institute Genome Sequencing Center for Infectious Disease"/>
            <person name="Wu L."/>
            <person name="Ma J."/>
        </authorList>
    </citation>
    <scope>NUCLEOTIDE SEQUENCE [LARGE SCALE GENOMIC DNA]</scope>
    <source>
        <strain evidence="10">PCU 266</strain>
    </source>
</reference>
<keyword evidence="3" id="KW-0677">Repeat</keyword>
<dbReference type="PROSITE" id="PS50893">
    <property type="entry name" value="ABC_TRANSPORTER_2"/>
    <property type="match status" value="1"/>
</dbReference>
<evidence type="ECO:0000256" key="5">
    <source>
        <dbReference type="ARBA" id="ARBA00022840"/>
    </source>
</evidence>
<dbReference type="InterPro" id="IPR017871">
    <property type="entry name" value="ABC_transporter-like_CS"/>
</dbReference>
<protein>
    <submittedName>
        <fullName evidence="9">ABC transporter ATP-binding protein</fullName>
    </submittedName>
</protein>
<dbReference type="GO" id="GO:0005524">
    <property type="term" value="F:ATP binding"/>
    <property type="evidence" value="ECO:0007669"/>
    <property type="project" value="UniProtKB-KW"/>
</dbReference>
<evidence type="ECO:0000256" key="2">
    <source>
        <dbReference type="ARBA" id="ARBA00022448"/>
    </source>
</evidence>
<keyword evidence="4" id="KW-0547">Nucleotide-binding</keyword>
<gene>
    <name evidence="9" type="ORF">ACFPRH_30150</name>
</gene>
<dbReference type="Pfam" id="PF00571">
    <property type="entry name" value="CBS"/>
    <property type="match status" value="1"/>
</dbReference>
<keyword evidence="10" id="KW-1185">Reference proteome</keyword>
<dbReference type="PROSITE" id="PS51371">
    <property type="entry name" value="CBS"/>
    <property type="match status" value="1"/>
</dbReference>
<evidence type="ECO:0000259" key="8">
    <source>
        <dbReference type="PROSITE" id="PS51371"/>
    </source>
</evidence>
<dbReference type="InterPro" id="IPR003593">
    <property type="entry name" value="AAA+_ATPase"/>
</dbReference>
<dbReference type="InterPro" id="IPR003439">
    <property type="entry name" value="ABC_transporter-like_ATP-bd"/>
</dbReference>
<evidence type="ECO:0000256" key="3">
    <source>
        <dbReference type="ARBA" id="ARBA00022737"/>
    </source>
</evidence>
<dbReference type="InterPro" id="IPR005892">
    <property type="entry name" value="Gly-betaine_transp_ATP-bd"/>
</dbReference>
<evidence type="ECO:0000313" key="9">
    <source>
        <dbReference type="EMBL" id="MFC5155983.1"/>
    </source>
</evidence>
<keyword evidence="6" id="KW-0129">CBS domain</keyword>
<evidence type="ECO:0000259" key="7">
    <source>
        <dbReference type="PROSITE" id="PS50893"/>
    </source>
</evidence>
<feature type="domain" description="ABC transporter" evidence="7">
    <location>
        <begin position="2"/>
        <end position="237"/>
    </location>
</feature>
<dbReference type="NCBIfam" id="TIGR01186">
    <property type="entry name" value="proV"/>
    <property type="match status" value="1"/>
</dbReference>
<name>A0ABW0AT78_9ACTN</name>
<dbReference type="PANTHER" id="PTHR43117">
    <property type="entry name" value="OSMOPROTECTANT IMPORT ATP-BINDING PROTEIN OSMV"/>
    <property type="match status" value="1"/>
</dbReference>
<dbReference type="PROSITE" id="PS00211">
    <property type="entry name" value="ABC_TRANSPORTER_1"/>
    <property type="match status" value="1"/>
</dbReference>
<dbReference type="EMBL" id="JBHSKP010000027">
    <property type="protein sequence ID" value="MFC5155983.1"/>
    <property type="molecule type" value="Genomic_DNA"/>
</dbReference>
<dbReference type="Pfam" id="PF00005">
    <property type="entry name" value="ABC_tran"/>
    <property type="match status" value="1"/>
</dbReference>
<sequence length="387" mass="41929">MIRFEQVAKVYPDGTTAVDGLSFEVAKGELVTLVGPSGCGKTTTMMMVNRLIEPTSGRILIDGEDISSVDPVKLRRRIGYVIQQVGLFPHRTVLDNTATVPALIGWKKSRARARAAELLDLVGLDPGTYGPRYPAQLSGGQRQRVGVARALAADPPVLLMDEPFGAVDPVVRERLQNEFLNLQATVRKTVLLVTHDIEEAVRMGDRIAVYGQGRIEQFDTPAAVLGTPATPYVARFVGADRGLKRLSVTAIEEDDLEQPPLARLDESVRTAALRLRSEGARWAVVVGTDGELHGWVSAEALALAGERGTVGDLARRMEAWVPLGAPLKQAFSEMLQHDAGWVAVVDGSRFAGVLTPAKLHEALRRSVDADERGVSRDEVEFDSVSDV</sequence>
<evidence type="ECO:0000256" key="4">
    <source>
        <dbReference type="ARBA" id="ARBA00022741"/>
    </source>
</evidence>
<dbReference type="CDD" id="cd03295">
    <property type="entry name" value="ABC_OpuCA_Osmoprotection"/>
    <property type="match status" value="1"/>
</dbReference>
<organism evidence="9 10">
    <name type="scientific">Streptomyces amakusaensis</name>
    <dbReference type="NCBI Taxonomy" id="67271"/>
    <lineage>
        <taxon>Bacteria</taxon>
        <taxon>Bacillati</taxon>
        <taxon>Actinomycetota</taxon>
        <taxon>Actinomycetes</taxon>
        <taxon>Kitasatosporales</taxon>
        <taxon>Streptomycetaceae</taxon>
        <taxon>Streptomyces</taxon>
    </lineage>
</organism>
<dbReference type="Proteomes" id="UP001596160">
    <property type="component" value="Unassembled WGS sequence"/>
</dbReference>
<dbReference type="InterPro" id="IPR046342">
    <property type="entry name" value="CBS_dom_sf"/>
</dbReference>
<evidence type="ECO:0000313" key="10">
    <source>
        <dbReference type="Proteomes" id="UP001596160"/>
    </source>
</evidence>
<accession>A0ABW0AT78</accession>
<keyword evidence="2" id="KW-0813">Transport</keyword>
<evidence type="ECO:0000256" key="1">
    <source>
        <dbReference type="ARBA" id="ARBA00005417"/>
    </source>
</evidence>
<keyword evidence="5 9" id="KW-0067">ATP-binding</keyword>